<gene>
    <name evidence="2" type="ORF">SLEP1_g51339</name>
</gene>
<comment type="caution">
    <text evidence="2">The sequence shown here is derived from an EMBL/GenBank/DDBJ whole genome shotgun (WGS) entry which is preliminary data.</text>
</comment>
<dbReference type="AlphaFoldDB" id="A0AAV5M2V5"/>
<feature type="region of interest" description="Disordered" evidence="1">
    <location>
        <begin position="1"/>
        <end position="30"/>
    </location>
</feature>
<evidence type="ECO:0000313" key="3">
    <source>
        <dbReference type="Proteomes" id="UP001054252"/>
    </source>
</evidence>
<keyword evidence="3" id="KW-1185">Reference proteome</keyword>
<sequence>MHHFPEKSSLVDSGKETRSNQQPLCPKPRRLGPVVPEFLKPLRCTKHSPMDIEDGRSIVLNMIAGKSVDKTEFPCTGCSPVYYAGSPPGRTGNPLVHNVQFHHQMELYSPFTRTKLSDKFGLTSTSPA</sequence>
<dbReference type="PANTHER" id="PTHR33384">
    <property type="entry name" value="EXPRESSED PROTEIN"/>
    <property type="match status" value="1"/>
</dbReference>
<accession>A0AAV5M2V5</accession>
<reference evidence="2 3" key="1">
    <citation type="journal article" date="2021" name="Commun. Biol.">
        <title>The genome of Shorea leprosula (Dipterocarpaceae) highlights the ecological relevance of drought in aseasonal tropical rainforests.</title>
        <authorList>
            <person name="Ng K.K.S."/>
            <person name="Kobayashi M.J."/>
            <person name="Fawcett J.A."/>
            <person name="Hatakeyama M."/>
            <person name="Paape T."/>
            <person name="Ng C.H."/>
            <person name="Ang C.C."/>
            <person name="Tnah L.H."/>
            <person name="Lee C.T."/>
            <person name="Nishiyama T."/>
            <person name="Sese J."/>
            <person name="O'Brien M.J."/>
            <person name="Copetti D."/>
            <person name="Mohd Noor M.I."/>
            <person name="Ong R.C."/>
            <person name="Putra M."/>
            <person name="Sireger I.Z."/>
            <person name="Indrioko S."/>
            <person name="Kosugi Y."/>
            <person name="Izuno A."/>
            <person name="Isagi Y."/>
            <person name="Lee S.L."/>
            <person name="Shimizu K.K."/>
        </authorList>
    </citation>
    <scope>NUCLEOTIDE SEQUENCE [LARGE SCALE GENOMIC DNA]</scope>
    <source>
        <strain evidence="2">214</strain>
    </source>
</reference>
<proteinExistence type="predicted"/>
<dbReference type="EMBL" id="BPVZ01000177">
    <property type="protein sequence ID" value="GKV44121.1"/>
    <property type="molecule type" value="Genomic_DNA"/>
</dbReference>
<dbReference type="Proteomes" id="UP001054252">
    <property type="component" value="Unassembled WGS sequence"/>
</dbReference>
<organism evidence="2 3">
    <name type="scientific">Rubroshorea leprosula</name>
    <dbReference type="NCBI Taxonomy" id="152421"/>
    <lineage>
        <taxon>Eukaryota</taxon>
        <taxon>Viridiplantae</taxon>
        <taxon>Streptophyta</taxon>
        <taxon>Embryophyta</taxon>
        <taxon>Tracheophyta</taxon>
        <taxon>Spermatophyta</taxon>
        <taxon>Magnoliopsida</taxon>
        <taxon>eudicotyledons</taxon>
        <taxon>Gunneridae</taxon>
        <taxon>Pentapetalae</taxon>
        <taxon>rosids</taxon>
        <taxon>malvids</taxon>
        <taxon>Malvales</taxon>
        <taxon>Dipterocarpaceae</taxon>
        <taxon>Rubroshorea</taxon>
    </lineage>
</organism>
<evidence type="ECO:0000256" key="1">
    <source>
        <dbReference type="SAM" id="MobiDB-lite"/>
    </source>
</evidence>
<dbReference type="PANTHER" id="PTHR33384:SF17">
    <property type="entry name" value="VQ DOMAIN-CONTAINING PROTEIN"/>
    <property type="match status" value="1"/>
</dbReference>
<evidence type="ECO:0000313" key="2">
    <source>
        <dbReference type="EMBL" id="GKV44121.1"/>
    </source>
</evidence>
<protein>
    <submittedName>
        <fullName evidence="2">Uncharacterized protein</fullName>
    </submittedName>
</protein>
<name>A0AAV5M2V5_9ROSI</name>